<dbReference type="SUPFAM" id="SSF51445">
    <property type="entry name" value="(Trans)glycosidases"/>
    <property type="match status" value="1"/>
</dbReference>
<evidence type="ECO:0000259" key="3">
    <source>
        <dbReference type="SMART" id="SM00642"/>
    </source>
</evidence>
<dbReference type="GO" id="GO:0016798">
    <property type="term" value="F:hydrolase activity, acting on glycosyl bonds"/>
    <property type="evidence" value="ECO:0007669"/>
    <property type="project" value="UniProtKB-KW"/>
</dbReference>
<dbReference type="SUPFAM" id="SSF51011">
    <property type="entry name" value="Glycosyl hydrolase domain"/>
    <property type="match status" value="1"/>
</dbReference>
<sequence>MDVQTPDWVKHAVFYQIFPDRFARSNNHSYGPAMAAALEPWDDPPTLEGYKGGNLWGVIERLDYLQDLGITAIYFTPIFQSTSNHRYHTHDYYQVDPLLGGNEAFFALLEAAHQRDIRVVLDGVFNHTGRGFFYFNDILENGPHSPWLDWFKIEAWPLSAYDGSLPANYIGWIGNRALPEFNHDNPAVREYIMRVGEHWIRAGIDGWRLDVPFEIATEGFWQEFRQRVKALNPDAYIVGEVWKDARPWLDGTQFDAVMNYLFTGPTIAYVAGPRVQMEYAELPDYYPYPPLDARGYGDKIQQLLERYPWEIQLSQLNLLSSHDIARLLSVAGEDQASLALGVLLQMTFPGAPSVYYGDEVGLPGGLDPDCRRTFPPQAQWNQEMLTLHRGLIALRRAHPALRVGGYEVLAAEGMTYVFARVLPQELIIIAVNADEQPSQLTVPFALDWSEELPQQRLFGQGSATWQQGTASPQLALELPARSGLVLG</sequence>
<dbReference type="InterPro" id="IPR006047">
    <property type="entry name" value="GH13_cat_dom"/>
</dbReference>
<dbReference type="RefSeq" id="WP_088429377.1">
    <property type="nucleotide sequence ID" value="NZ_CP021983.2"/>
</dbReference>
<keyword evidence="2" id="KW-0326">Glycosidase</keyword>
<proteinExistence type="predicted"/>
<keyword evidence="1" id="KW-0378">Hydrolase</keyword>
<dbReference type="Gene3D" id="3.20.20.80">
    <property type="entry name" value="Glycosidases"/>
    <property type="match status" value="1"/>
</dbReference>
<dbReference type="Pfam" id="PF22026">
    <property type="entry name" value="Alpha-amylase_C_2"/>
    <property type="match status" value="1"/>
</dbReference>
<accession>A0A1Z3HJK7</accession>
<dbReference type="PANTHER" id="PTHR10357:SF210">
    <property type="entry name" value="MALTODEXTRIN GLUCOSIDASE"/>
    <property type="match status" value="1"/>
</dbReference>
<dbReference type="Proteomes" id="UP000191901">
    <property type="component" value="Chromosome"/>
</dbReference>
<dbReference type="Gene3D" id="2.60.40.1180">
    <property type="entry name" value="Golgi alpha-mannosidase II"/>
    <property type="match status" value="1"/>
</dbReference>
<protein>
    <submittedName>
        <fullName evidence="4">Alpha amylase, catalytic region</fullName>
    </submittedName>
</protein>
<dbReference type="GO" id="GO:0005975">
    <property type="term" value="P:carbohydrate metabolic process"/>
    <property type="evidence" value="ECO:0007669"/>
    <property type="project" value="InterPro"/>
</dbReference>
<dbReference type="InterPro" id="IPR017853">
    <property type="entry name" value="GH"/>
</dbReference>
<dbReference type="KEGG" id="hhg:XM38_014120"/>
<dbReference type="Pfam" id="PF00128">
    <property type="entry name" value="Alpha-amylase"/>
    <property type="match status" value="1"/>
</dbReference>
<keyword evidence="5" id="KW-1185">Reference proteome</keyword>
<feature type="domain" description="Glycosyl hydrolase family 13 catalytic" evidence="3">
    <location>
        <begin position="16"/>
        <end position="395"/>
    </location>
</feature>
<name>A0A1Z3HJK7_9CYAN</name>
<dbReference type="CDD" id="cd11338">
    <property type="entry name" value="AmyAc_CMD"/>
    <property type="match status" value="1"/>
</dbReference>
<dbReference type="InterPro" id="IPR013780">
    <property type="entry name" value="Glyco_hydro_b"/>
</dbReference>
<evidence type="ECO:0000313" key="5">
    <source>
        <dbReference type="Proteomes" id="UP000191901"/>
    </source>
</evidence>
<dbReference type="OrthoDB" id="9805159at2"/>
<organism evidence="4 5">
    <name type="scientific">Halomicronema hongdechloris C2206</name>
    <dbReference type="NCBI Taxonomy" id="1641165"/>
    <lineage>
        <taxon>Bacteria</taxon>
        <taxon>Bacillati</taxon>
        <taxon>Cyanobacteriota</taxon>
        <taxon>Cyanophyceae</taxon>
        <taxon>Nodosilineales</taxon>
        <taxon>Nodosilineaceae</taxon>
        <taxon>Halomicronema</taxon>
    </lineage>
</organism>
<evidence type="ECO:0000313" key="4">
    <source>
        <dbReference type="EMBL" id="ASC70473.1"/>
    </source>
</evidence>
<dbReference type="PANTHER" id="PTHR10357">
    <property type="entry name" value="ALPHA-AMYLASE FAMILY MEMBER"/>
    <property type="match status" value="1"/>
</dbReference>
<dbReference type="SMART" id="SM00642">
    <property type="entry name" value="Aamy"/>
    <property type="match status" value="1"/>
</dbReference>
<dbReference type="AlphaFoldDB" id="A0A1Z3HJK7"/>
<evidence type="ECO:0000256" key="1">
    <source>
        <dbReference type="ARBA" id="ARBA00022801"/>
    </source>
</evidence>
<dbReference type="EMBL" id="CP021983">
    <property type="protein sequence ID" value="ASC70473.1"/>
    <property type="molecule type" value="Genomic_DNA"/>
</dbReference>
<gene>
    <name evidence="4" type="ORF">XM38_014120</name>
</gene>
<reference evidence="4 5" key="1">
    <citation type="journal article" date="2016" name="Biochim. Biophys. Acta">
        <title>Characterization of red-shifted phycobilisomes isolated from the chlorophyll f-containing cyanobacterium Halomicronema hongdechloris.</title>
        <authorList>
            <person name="Li Y."/>
            <person name="Lin Y."/>
            <person name="Garvey C.J."/>
            <person name="Birch D."/>
            <person name="Corkery R.W."/>
            <person name="Loughlin P.C."/>
            <person name="Scheer H."/>
            <person name="Willows R.D."/>
            <person name="Chen M."/>
        </authorList>
    </citation>
    <scope>NUCLEOTIDE SEQUENCE [LARGE SCALE GENOMIC DNA]</scope>
    <source>
        <strain evidence="4 5">C2206</strain>
    </source>
</reference>
<dbReference type="InterPro" id="IPR054174">
    <property type="entry name" value="Alpha-amylase-like_C"/>
</dbReference>
<evidence type="ECO:0000256" key="2">
    <source>
        <dbReference type="ARBA" id="ARBA00023295"/>
    </source>
</evidence>